<dbReference type="InterPro" id="IPR008927">
    <property type="entry name" value="6-PGluconate_DH-like_C_sf"/>
</dbReference>
<keyword evidence="5 7" id="KW-0520">NAD</keyword>
<dbReference type="SUPFAM" id="SSF48179">
    <property type="entry name" value="6-phosphogluconate dehydrogenase C-terminal domain-like"/>
    <property type="match status" value="1"/>
</dbReference>
<sequence>MLKLAFIGVGYVGLVTGTCMAELGMEVTCIDISKDKIDKLNLGIIPIYELGLEELVLKNLKSNRLSFTTDMKSVVEECDVIFITVGTPQGSDGSADLSYVEQAVVEIAKYMNRYKVIVDKSTVPVGTGEMVKSKIEAELKARGVEYDFDVVSNPEFLREGTAIGDFMNPDRIILGVESKRSAEVMKKIYEKVLIKGVPLLLTNLETAELIKYSANAFLASKISYINELTELCESIGADIRAVSKGIGMDKRIGSAFLNAGPGYGGSCFPKDTAALIKISDAAGCKLSIVDAVIRANAKQKERMFKKITKAFGDISNKVIAVLGVTFKADTDDIRESPAVSLINNLLNSGARLRVYDPGISELVFINNEESRNNLYICNNEYEAAEGAEALVIATEWSQFKKLDLKAIKHKMTNTWFFDLRNLYSPVEVTKAGLNYIGNGRNNIVSIIYTITKDGKEDYEVI</sequence>
<evidence type="ECO:0000256" key="3">
    <source>
        <dbReference type="ARBA" id="ARBA00012954"/>
    </source>
</evidence>
<dbReference type="PIRSF" id="PIRSF500134">
    <property type="entry name" value="UDPglc_DH_bac"/>
    <property type="match status" value="1"/>
</dbReference>
<accession>A0ABQ5N8J7</accession>
<keyword evidence="4 7" id="KW-0560">Oxidoreductase</keyword>
<comment type="pathway">
    <text evidence="1">Nucleotide-sugar biosynthesis; UDP-alpha-D-glucuronate biosynthesis; UDP-alpha-D-glucuronate from UDP-alpha-D-glucose: step 1/1.</text>
</comment>
<dbReference type="Proteomes" id="UP001208567">
    <property type="component" value="Unassembled WGS sequence"/>
</dbReference>
<evidence type="ECO:0000256" key="1">
    <source>
        <dbReference type="ARBA" id="ARBA00004701"/>
    </source>
</evidence>
<dbReference type="InterPro" id="IPR028357">
    <property type="entry name" value="UDPglc_DH_bac"/>
</dbReference>
<evidence type="ECO:0000259" key="8">
    <source>
        <dbReference type="SMART" id="SM00984"/>
    </source>
</evidence>
<comment type="caution">
    <text evidence="9">The sequence shown here is derived from an EMBL/GenBank/DDBJ whole genome shotgun (WGS) entry which is preliminary data.</text>
</comment>
<gene>
    <name evidence="9" type="ORF">bsdE14_27700</name>
</gene>
<dbReference type="RefSeq" id="WP_264850643.1">
    <property type="nucleotide sequence ID" value="NZ_BRXR01000001.1"/>
</dbReference>
<dbReference type="InterPro" id="IPR014026">
    <property type="entry name" value="UDP-Glc/GDP-Man_DH_dimer"/>
</dbReference>
<feature type="domain" description="UDP-glucose/GDP-mannose dehydrogenase C-terminal" evidence="8">
    <location>
        <begin position="320"/>
        <end position="425"/>
    </location>
</feature>
<name>A0ABQ5N8J7_9CLOT</name>
<dbReference type="InterPro" id="IPR017476">
    <property type="entry name" value="UDP-Glc/GDP-Man"/>
</dbReference>
<dbReference type="Gene3D" id="3.40.50.720">
    <property type="entry name" value="NAD(P)-binding Rossmann-like Domain"/>
    <property type="match status" value="2"/>
</dbReference>
<dbReference type="SUPFAM" id="SSF51735">
    <property type="entry name" value="NAD(P)-binding Rossmann-fold domains"/>
    <property type="match status" value="1"/>
</dbReference>
<dbReference type="SUPFAM" id="SSF52413">
    <property type="entry name" value="UDP-glucose/GDP-mannose dehydrogenase C-terminal domain"/>
    <property type="match status" value="1"/>
</dbReference>
<dbReference type="Gene3D" id="1.20.5.100">
    <property type="entry name" value="Cytochrome c1, transmembrane anchor, C-terminal"/>
    <property type="match status" value="1"/>
</dbReference>
<evidence type="ECO:0000256" key="6">
    <source>
        <dbReference type="ARBA" id="ARBA00047473"/>
    </source>
</evidence>
<evidence type="ECO:0000256" key="7">
    <source>
        <dbReference type="PIRNR" id="PIRNR000124"/>
    </source>
</evidence>
<dbReference type="EMBL" id="BRXR01000001">
    <property type="protein sequence ID" value="GLC31360.1"/>
    <property type="molecule type" value="Genomic_DNA"/>
</dbReference>
<dbReference type="Pfam" id="PF03721">
    <property type="entry name" value="UDPG_MGDP_dh_N"/>
    <property type="match status" value="1"/>
</dbReference>
<reference evidence="9 10" key="1">
    <citation type="journal article" date="2024" name="Int. J. Syst. Evol. Microbiol.">
        <title>Clostridium omnivorum sp. nov., isolated from anoxic soil under the treatment of reductive soil disinfestation.</title>
        <authorList>
            <person name="Ueki A."/>
            <person name="Tonouchi A."/>
            <person name="Kaku N."/>
            <person name="Honma S."/>
            <person name="Ueki K."/>
        </authorList>
    </citation>
    <scope>NUCLEOTIDE SEQUENCE [LARGE SCALE GENOMIC DNA]</scope>
    <source>
        <strain evidence="9 10">E14</strain>
    </source>
</reference>
<dbReference type="SMART" id="SM00984">
    <property type="entry name" value="UDPG_MGDP_dh_C"/>
    <property type="match status" value="1"/>
</dbReference>
<keyword evidence="10" id="KW-1185">Reference proteome</keyword>
<dbReference type="InterPro" id="IPR014027">
    <property type="entry name" value="UDP-Glc/GDP-Man_DH_C"/>
</dbReference>
<dbReference type="EC" id="1.1.1.22" evidence="3 7"/>
<dbReference type="PIRSF" id="PIRSF000124">
    <property type="entry name" value="UDPglc_GDPman_dh"/>
    <property type="match status" value="1"/>
</dbReference>
<evidence type="ECO:0000256" key="2">
    <source>
        <dbReference type="ARBA" id="ARBA00006601"/>
    </source>
</evidence>
<organism evidence="9 10">
    <name type="scientific">Clostridium omnivorum</name>
    <dbReference type="NCBI Taxonomy" id="1604902"/>
    <lineage>
        <taxon>Bacteria</taxon>
        <taxon>Bacillati</taxon>
        <taxon>Bacillota</taxon>
        <taxon>Clostridia</taxon>
        <taxon>Eubacteriales</taxon>
        <taxon>Clostridiaceae</taxon>
        <taxon>Clostridium</taxon>
    </lineage>
</organism>
<dbReference type="PANTHER" id="PTHR43750">
    <property type="entry name" value="UDP-GLUCOSE 6-DEHYDROGENASE TUAD"/>
    <property type="match status" value="1"/>
</dbReference>
<dbReference type="Pfam" id="PF00984">
    <property type="entry name" value="UDPG_MGDP_dh"/>
    <property type="match status" value="1"/>
</dbReference>
<dbReference type="InterPro" id="IPR036220">
    <property type="entry name" value="UDP-Glc/GDP-Man_DH_C_sf"/>
</dbReference>
<evidence type="ECO:0000256" key="4">
    <source>
        <dbReference type="ARBA" id="ARBA00023002"/>
    </source>
</evidence>
<comment type="similarity">
    <text evidence="2 7">Belongs to the UDP-glucose/GDP-mannose dehydrogenase family.</text>
</comment>
<dbReference type="NCBIfam" id="TIGR03026">
    <property type="entry name" value="NDP-sugDHase"/>
    <property type="match status" value="1"/>
</dbReference>
<evidence type="ECO:0000313" key="10">
    <source>
        <dbReference type="Proteomes" id="UP001208567"/>
    </source>
</evidence>
<comment type="catalytic activity">
    <reaction evidence="6 7">
        <text>UDP-alpha-D-glucose + 2 NAD(+) + H2O = UDP-alpha-D-glucuronate + 2 NADH + 3 H(+)</text>
        <dbReference type="Rhea" id="RHEA:23596"/>
        <dbReference type="ChEBI" id="CHEBI:15377"/>
        <dbReference type="ChEBI" id="CHEBI:15378"/>
        <dbReference type="ChEBI" id="CHEBI:57540"/>
        <dbReference type="ChEBI" id="CHEBI:57945"/>
        <dbReference type="ChEBI" id="CHEBI:58052"/>
        <dbReference type="ChEBI" id="CHEBI:58885"/>
        <dbReference type="EC" id="1.1.1.22"/>
    </reaction>
</comment>
<dbReference type="InterPro" id="IPR036291">
    <property type="entry name" value="NAD(P)-bd_dom_sf"/>
</dbReference>
<proteinExistence type="inferred from homology"/>
<evidence type="ECO:0000256" key="5">
    <source>
        <dbReference type="ARBA" id="ARBA00023027"/>
    </source>
</evidence>
<evidence type="ECO:0000313" key="9">
    <source>
        <dbReference type="EMBL" id="GLC31360.1"/>
    </source>
</evidence>
<protein>
    <recommendedName>
        <fullName evidence="3 7">UDP-glucose 6-dehydrogenase</fullName>
        <ecNumber evidence="3 7">1.1.1.22</ecNumber>
    </recommendedName>
</protein>
<dbReference type="Pfam" id="PF03720">
    <property type="entry name" value="UDPG_MGDP_dh_C"/>
    <property type="match status" value="1"/>
</dbReference>
<dbReference type="PANTHER" id="PTHR43750:SF3">
    <property type="entry name" value="UDP-GLUCOSE 6-DEHYDROGENASE TUAD"/>
    <property type="match status" value="1"/>
</dbReference>
<dbReference type="InterPro" id="IPR001732">
    <property type="entry name" value="UDP-Glc/GDP-Man_DH_N"/>
</dbReference>